<keyword evidence="2 5" id="KW-0812">Transmembrane</keyword>
<accession>A0A485KG85</accession>
<feature type="transmembrane region" description="Helical" evidence="5">
    <location>
        <begin position="142"/>
        <end position="160"/>
    </location>
</feature>
<organism evidence="7 8">
    <name type="scientific">Aphanomyces stellatus</name>
    <dbReference type="NCBI Taxonomy" id="120398"/>
    <lineage>
        <taxon>Eukaryota</taxon>
        <taxon>Sar</taxon>
        <taxon>Stramenopiles</taxon>
        <taxon>Oomycota</taxon>
        <taxon>Saprolegniomycetes</taxon>
        <taxon>Saprolegniales</taxon>
        <taxon>Verrucalvaceae</taxon>
        <taxon>Aphanomyces</taxon>
    </lineage>
</organism>
<dbReference type="SMART" id="SM01417">
    <property type="entry name" value="Solute_trans_a"/>
    <property type="match status" value="1"/>
</dbReference>
<dbReference type="InterPro" id="IPR005178">
    <property type="entry name" value="Ostalpha/TMEM184C"/>
</dbReference>
<feature type="transmembrane region" description="Helical" evidence="5">
    <location>
        <begin position="86"/>
        <end position="107"/>
    </location>
</feature>
<evidence type="ECO:0000313" key="7">
    <source>
        <dbReference type="EMBL" id="VFT82092.1"/>
    </source>
</evidence>
<feature type="transmembrane region" description="Helical" evidence="5">
    <location>
        <begin position="45"/>
        <end position="66"/>
    </location>
</feature>
<feature type="transmembrane region" description="Helical" evidence="5">
    <location>
        <begin position="215"/>
        <end position="232"/>
    </location>
</feature>
<evidence type="ECO:0000256" key="2">
    <source>
        <dbReference type="ARBA" id="ARBA00022692"/>
    </source>
</evidence>
<feature type="transmembrane region" description="Helical" evidence="5">
    <location>
        <begin position="12"/>
        <end position="33"/>
    </location>
</feature>
<feature type="transmembrane region" description="Helical" evidence="5">
    <location>
        <begin position="244"/>
        <end position="266"/>
    </location>
</feature>
<evidence type="ECO:0000256" key="5">
    <source>
        <dbReference type="SAM" id="Phobius"/>
    </source>
</evidence>
<feature type="transmembrane region" description="Helical" evidence="5">
    <location>
        <begin position="172"/>
        <end position="194"/>
    </location>
</feature>
<comment type="subcellular location">
    <subcellularLocation>
        <location evidence="1">Membrane</location>
        <topology evidence="1">Multi-pass membrane protein</topology>
    </subcellularLocation>
</comment>
<keyword evidence="4 5" id="KW-0472">Membrane</keyword>
<dbReference type="EMBL" id="CAADRA010001492">
    <property type="protein sequence ID" value="VFT82092.1"/>
    <property type="molecule type" value="Genomic_DNA"/>
</dbReference>
<dbReference type="Pfam" id="PF03619">
    <property type="entry name" value="Solute_trans_a"/>
    <property type="match status" value="1"/>
</dbReference>
<gene>
    <name evidence="7" type="primary">Aste57867_5008</name>
    <name evidence="6" type="ORF">As57867_004995</name>
    <name evidence="7" type="ORF">ASTE57867_5008</name>
</gene>
<evidence type="ECO:0000256" key="1">
    <source>
        <dbReference type="ARBA" id="ARBA00004141"/>
    </source>
</evidence>
<proteinExistence type="predicted"/>
<evidence type="ECO:0000313" key="6">
    <source>
        <dbReference type="EMBL" id="KAF0711866.1"/>
    </source>
</evidence>
<reference evidence="7 8" key="1">
    <citation type="submission" date="2019-03" db="EMBL/GenBank/DDBJ databases">
        <authorList>
            <person name="Gaulin E."/>
            <person name="Dumas B."/>
        </authorList>
    </citation>
    <scope>NUCLEOTIDE SEQUENCE [LARGE SCALE GENOMIC DNA]</scope>
    <source>
        <strain evidence="7">CBS 568.67</strain>
    </source>
</reference>
<evidence type="ECO:0000256" key="4">
    <source>
        <dbReference type="ARBA" id="ARBA00023136"/>
    </source>
</evidence>
<sequence length="309" mass="34061">MVEAGRTNYLAANGAVVVATLCLLNACALRHVRNPLQHMRPLQTLFLRLDLVFGLYLVLFYLRVVLAEQSRVMEPLAQFFFPVLEGLALFCFFNMMLLLVGGTAAAVSIMDQVQGGGVGDLQTDAWLNSPSKTTLDRYRRRLVLFLVLKPILGVVDGWAVNQQVLNPTVKKYHTIHTALGVVAVVMTVLAFVGVMRTYAALKKHIAPSFRLTAKFLTVKAMLLVSTLQWNIVNAAMSDWTPSDLYIYGSVCVGEAALIAVVFFYTFTAKEPDVPRLDTEAAPFHPCAVLDVADLFVYPLGQDLMFTAAV</sequence>
<dbReference type="Proteomes" id="UP000332933">
    <property type="component" value="Unassembled WGS sequence"/>
</dbReference>
<dbReference type="OrthoDB" id="63620at2759"/>
<evidence type="ECO:0000313" key="8">
    <source>
        <dbReference type="Proteomes" id="UP000332933"/>
    </source>
</evidence>
<dbReference type="EMBL" id="VJMH01001491">
    <property type="protein sequence ID" value="KAF0711866.1"/>
    <property type="molecule type" value="Genomic_DNA"/>
</dbReference>
<name>A0A485KG85_9STRA</name>
<dbReference type="AlphaFoldDB" id="A0A485KG85"/>
<keyword evidence="3 5" id="KW-1133">Transmembrane helix</keyword>
<evidence type="ECO:0000256" key="3">
    <source>
        <dbReference type="ARBA" id="ARBA00022989"/>
    </source>
</evidence>
<dbReference type="GO" id="GO:0016020">
    <property type="term" value="C:membrane"/>
    <property type="evidence" value="ECO:0007669"/>
    <property type="project" value="UniProtKB-SubCell"/>
</dbReference>
<protein>
    <submittedName>
        <fullName evidence="7">Aste57867_5008 protein</fullName>
    </submittedName>
</protein>
<reference evidence="6" key="2">
    <citation type="submission" date="2019-06" db="EMBL/GenBank/DDBJ databases">
        <title>Genomics analysis of Aphanomyces spp. identifies a new class of oomycete effector associated with host adaptation.</title>
        <authorList>
            <person name="Gaulin E."/>
        </authorList>
    </citation>
    <scope>NUCLEOTIDE SEQUENCE</scope>
    <source>
        <strain evidence="6">CBS 578.67</strain>
    </source>
</reference>
<keyword evidence="8" id="KW-1185">Reference proteome</keyword>